<protein>
    <recommendedName>
        <fullName evidence="4">NADH dehydrogenase [ubiquinone] 1 beta subcomplex subunit 4</fullName>
    </recommendedName>
</protein>
<dbReference type="EMBL" id="JAVHNQ010000003">
    <property type="protein sequence ID" value="KAK6353165.1"/>
    <property type="molecule type" value="Genomic_DNA"/>
</dbReference>
<evidence type="ECO:0000313" key="2">
    <source>
        <dbReference type="EMBL" id="KAK6353165.1"/>
    </source>
</evidence>
<evidence type="ECO:0008006" key="4">
    <source>
        <dbReference type="Google" id="ProtNLM"/>
    </source>
</evidence>
<keyword evidence="3" id="KW-1185">Reference proteome</keyword>
<comment type="caution">
    <text evidence="2">The sequence shown here is derived from an EMBL/GenBank/DDBJ whole genome shotgun (WGS) entry which is preliminary data.</text>
</comment>
<keyword evidence="1" id="KW-0472">Membrane</keyword>
<name>A0AAV9V2Y4_9PEZI</name>
<accession>A0AAV9V2Y4</accession>
<proteinExistence type="predicted"/>
<reference evidence="2 3" key="1">
    <citation type="submission" date="2019-10" db="EMBL/GenBank/DDBJ databases">
        <authorList>
            <person name="Palmer J.M."/>
        </authorList>
    </citation>
    <scope>NUCLEOTIDE SEQUENCE [LARGE SCALE GENOMIC DNA]</scope>
    <source>
        <strain evidence="2 3">TWF696</strain>
    </source>
</reference>
<dbReference type="Proteomes" id="UP001375240">
    <property type="component" value="Unassembled WGS sequence"/>
</dbReference>
<gene>
    <name evidence="2" type="ORF">TWF696_005153</name>
</gene>
<dbReference type="PANTHER" id="PTHR39476:SF1">
    <property type="entry name" value="NADH DEHYDROGENASE [UBIQUINONE] 1 BETA SUBCOMPLEX SUBUNIT 4"/>
    <property type="match status" value="1"/>
</dbReference>
<sequence>MAGGNGDHPAYDPALLKWEEMNRNRSKYFRWTSQNAKFTFVMVAAIPVGLIGLAYWAEGRHQLKGKRRGDVMKEF</sequence>
<evidence type="ECO:0000256" key="1">
    <source>
        <dbReference type="SAM" id="Phobius"/>
    </source>
</evidence>
<evidence type="ECO:0000313" key="3">
    <source>
        <dbReference type="Proteomes" id="UP001375240"/>
    </source>
</evidence>
<keyword evidence="1" id="KW-1133">Transmembrane helix</keyword>
<organism evidence="2 3">
    <name type="scientific">Orbilia brochopaga</name>
    <dbReference type="NCBI Taxonomy" id="3140254"/>
    <lineage>
        <taxon>Eukaryota</taxon>
        <taxon>Fungi</taxon>
        <taxon>Dikarya</taxon>
        <taxon>Ascomycota</taxon>
        <taxon>Pezizomycotina</taxon>
        <taxon>Orbiliomycetes</taxon>
        <taxon>Orbiliales</taxon>
        <taxon>Orbiliaceae</taxon>
        <taxon>Orbilia</taxon>
    </lineage>
</organism>
<feature type="transmembrane region" description="Helical" evidence="1">
    <location>
        <begin position="38"/>
        <end position="57"/>
    </location>
</feature>
<dbReference type="AlphaFoldDB" id="A0AAV9V2Y4"/>
<keyword evidence="1" id="KW-0812">Transmembrane</keyword>
<dbReference type="PANTHER" id="PTHR39476">
    <property type="entry name" value="NADH:UBIQUINONE OXIDOREDUCTASE 6.6KD SUBUNIT"/>
    <property type="match status" value="1"/>
</dbReference>